<keyword evidence="2" id="KW-1185">Reference proteome</keyword>
<accession>A0A972FZD8</accession>
<protein>
    <submittedName>
        <fullName evidence="1">Metallophosphoesterase family protein</fullName>
    </submittedName>
</protein>
<dbReference type="RefSeq" id="WP_169526588.1">
    <property type="nucleotide sequence ID" value="NZ_JAAMPU010000101.1"/>
</dbReference>
<gene>
    <name evidence="1" type="ORF">G6047_06070</name>
</gene>
<sequence length="787" mass="91309">MIVEQTFRNPFQIQISFHKVIEALEEIAASNVDYRALYAKGLLAEVNKVPELRSGIISKETVDTNEELIRHLLADLFPTALTNNEIKAVTIPFNTVVFNKTQRFERILSEAGTDFDIRIRDMDEHHFYVLSCCMILKFFYGYNLDFALPVFYDIPTADGAHRHYRILYNGDFLEIFPTRQSIPITPEDVDVLMDNFDNLDMWLEKFPPQTWQLSGFGIMTLYDTTVESAVSLLKENLLLNRKKHEGDGSMEQTFRSILNVPDLKIGFTEFISDGNRMRQANFAQKVPSYLMSCKDSLSCGDVLNGKSFNTLIDSQKYYAISDVRAYGEKHPEEKALTDHLLSQGIESCVFAPIVKNERLLGIVELVSFKAKQLNSINANKLDYVLPFISDTLDRMYSERQNKIDAMIQKEYTAIHPSVYWKFREEADLHAIPGNEDLPFREIIFKDVYPLYGQIDIKGSSEARNEAMAKDLTVQIDIILELLSELLRFHPLPLVEQQQYELEKMRALLQDKVRADSELNIQNFIQREIHPLLQHFESDRKLKKRIDEYRSQLDPSVNMVYRVRKDFDQALSLVNKKMAALLDKNEESAQEFFPHYYERFKTDGVEHTLYIGASIAPQLPYNPIYLGNLRLWQLQAMCDLEVEYARLRSGLPYEFDVTSLILLFSSPIAIRFRMDEKRFDVDGTYNARYEVVKKRIDKATIKGTEERITQPGKIVIVYSQDQEEIEYRRYIKLLQHKGRLGTGVEVFDVQDLQGVTGLRALRVEVLYSDDKSDVQYTYNDLVRELGMD</sequence>
<dbReference type="AlphaFoldDB" id="A0A972FZD8"/>
<name>A0A972FZD8_9FLAO</name>
<proteinExistence type="predicted"/>
<organism evidence="1 2">
    <name type="scientific">Flavobacterium silvaticum</name>
    <dbReference type="NCBI Taxonomy" id="1852020"/>
    <lineage>
        <taxon>Bacteria</taxon>
        <taxon>Pseudomonadati</taxon>
        <taxon>Bacteroidota</taxon>
        <taxon>Flavobacteriia</taxon>
        <taxon>Flavobacteriales</taxon>
        <taxon>Flavobacteriaceae</taxon>
        <taxon>Flavobacterium</taxon>
    </lineage>
</organism>
<reference evidence="1" key="1">
    <citation type="submission" date="2020-02" db="EMBL/GenBank/DDBJ databases">
        <title>Flavobacterium sp. genome.</title>
        <authorList>
            <person name="Jung H.S."/>
            <person name="Baek J.H."/>
            <person name="Jeon C.O."/>
        </authorList>
    </citation>
    <scope>NUCLEOTIDE SEQUENCE</scope>
    <source>
        <strain evidence="1">SE-s28</strain>
    </source>
</reference>
<dbReference type="EMBL" id="JAAMPU010000101">
    <property type="protein sequence ID" value="NMH27591.1"/>
    <property type="molecule type" value="Genomic_DNA"/>
</dbReference>
<dbReference type="Proteomes" id="UP000712080">
    <property type="component" value="Unassembled WGS sequence"/>
</dbReference>
<evidence type="ECO:0000313" key="2">
    <source>
        <dbReference type="Proteomes" id="UP000712080"/>
    </source>
</evidence>
<evidence type="ECO:0000313" key="1">
    <source>
        <dbReference type="EMBL" id="NMH27591.1"/>
    </source>
</evidence>
<comment type="caution">
    <text evidence="1">The sequence shown here is derived from an EMBL/GenBank/DDBJ whole genome shotgun (WGS) entry which is preliminary data.</text>
</comment>